<accession>A0A2S3UM87</accession>
<evidence type="ECO:0000256" key="1">
    <source>
        <dbReference type="SAM" id="MobiDB-lite"/>
    </source>
</evidence>
<organism evidence="2 3">
    <name type="scientific">Roseibium marinum</name>
    <dbReference type="NCBI Taxonomy" id="281252"/>
    <lineage>
        <taxon>Bacteria</taxon>
        <taxon>Pseudomonadati</taxon>
        <taxon>Pseudomonadota</taxon>
        <taxon>Alphaproteobacteria</taxon>
        <taxon>Hyphomicrobiales</taxon>
        <taxon>Stappiaceae</taxon>
        <taxon>Roseibium</taxon>
    </lineage>
</organism>
<dbReference type="AlphaFoldDB" id="A0A2S3UM87"/>
<evidence type="ECO:0000313" key="2">
    <source>
        <dbReference type="EMBL" id="POF28838.1"/>
    </source>
</evidence>
<comment type="caution">
    <text evidence="2">The sequence shown here is derived from an EMBL/GenBank/DDBJ whole genome shotgun (WGS) entry which is preliminary data.</text>
</comment>
<evidence type="ECO:0000313" key="3">
    <source>
        <dbReference type="Proteomes" id="UP000236959"/>
    </source>
</evidence>
<keyword evidence="3" id="KW-1185">Reference proteome</keyword>
<gene>
    <name evidence="2" type="ORF">CLV41_11188</name>
</gene>
<sequence length="63" mass="7039">MMHTGDEYEARARAARHAELRALVRVLSGFLFRPQPSRNSGRPPHLGRTACANDRAPKKDRAA</sequence>
<proteinExistence type="predicted"/>
<dbReference type="EMBL" id="PPCN01000011">
    <property type="protein sequence ID" value="POF28838.1"/>
    <property type="molecule type" value="Genomic_DNA"/>
</dbReference>
<dbReference type="Proteomes" id="UP000236959">
    <property type="component" value="Unassembled WGS sequence"/>
</dbReference>
<reference evidence="2 3" key="1">
    <citation type="submission" date="2018-01" db="EMBL/GenBank/DDBJ databases">
        <title>Genomic Encyclopedia of Archaeal and Bacterial Type Strains, Phase II (KMG-II): from individual species to whole genera.</title>
        <authorList>
            <person name="Goeker M."/>
        </authorList>
    </citation>
    <scope>NUCLEOTIDE SEQUENCE [LARGE SCALE GENOMIC DNA]</scope>
    <source>
        <strain evidence="2 3">DSM 17023</strain>
    </source>
</reference>
<dbReference type="RefSeq" id="WP_146048620.1">
    <property type="nucleotide sequence ID" value="NZ_PPCN01000011.1"/>
</dbReference>
<protein>
    <submittedName>
        <fullName evidence="2">Uncharacterized protein</fullName>
    </submittedName>
</protein>
<name>A0A2S3UM87_9HYPH</name>
<feature type="region of interest" description="Disordered" evidence="1">
    <location>
        <begin position="33"/>
        <end position="63"/>
    </location>
</feature>